<dbReference type="InterPro" id="IPR020472">
    <property type="entry name" value="WD40_PAC1"/>
</dbReference>
<dbReference type="SUPFAM" id="SSF50978">
    <property type="entry name" value="WD40 repeat-like"/>
    <property type="match status" value="1"/>
</dbReference>
<evidence type="ECO:0000256" key="2">
    <source>
        <dbReference type="ARBA" id="ARBA00022737"/>
    </source>
</evidence>
<dbReference type="PROSITE" id="PS50294">
    <property type="entry name" value="WD_REPEATS_REGION"/>
    <property type="match status" value="6"/>
</dbReference>
<dbReference type="Pfam" id="PF00400">
    <property type="entry name" value="WD40"/>
    <property type="match status" value="3"/>
</dbReference>
<dbReference type="PANTHER" id="PTHR19879">
    <property type="entry name" value="TRANSCRIPTION INITIATION FACTOR TFIID"/>
    <property type="match status" value="1"/>
</dbReference>
<evidence type="ECO:0000256" key="4">
    <source>
        <dbReference type="SAM" id="MobiDB-lite"/>
    </source>
</evidence>
<evidence type="ECO:0000256" key="3">
    <source>
        <dbReference type="PROSITE-ProRule" id="PRU00221"/>
    </source>
</evidence>
<dbReference type="SUPFAM" id="SSF48452">
    <property type="entry name" value="TPR-like"/>
    <property type="match status" value="1"/>
</dbReference>
<evidence type="ECO:0000259" key="5">
    <source>
        <dbReference type="Pfam" id="PF23414"/>
    </source>
</evidence>
<protein>
    <submittedName>
        <fullName evidence="6">WD40-repeat-containing domain protein</fullName>
    </submittedName>
</protein>
<evidence type="ECO:0000313" key="7">
    <source>
        <dbReference type="Proteomes" id="UP000807769"/>
    </source>
</evidence>
<name>A0A9P7E8A3_9AGAM</name>
<dbReference type="InterPro" id="IPR036322">
    <property type="entry name" value="WD40_repeat_dom_sf"/>
</dbReference>
<feature type="repeat" description="WD" evidence="3">
    <location>
        <begin position="197"/>
        <end position="238"/>
    </location>
</feature>
<dbReference type="OrthoDB" id="2682234at2759"/>
<dbReference type="SMART" id="SM00320">
    <property type="entry name" value="WD40"/>
    <property type="match status" value="7"/>
</dbReference>
<reference evidence="6" key="1">
    <citation type="journal article" date="2020" name="New Phytol.">
        <title>Comparative genomics reveals dynamic genome evolution in host specialist ectomycorrhizal fungi.</title>
        <authorList>
            <person name="Lofgren L.A."/>
            <person name="Nguyen N.H."/>
            <person name="Vilgalys R."/>
            <person name="Ruytinx J."/>
            <person name="Liao H.L."/>
            <person name="Branco S."/>
            <person name="Kuo A."/>
            <person name="LaButti K."/>
            <person name="Lipzen A."/>
            <person name="Andreopoulos W."/>
            <person name="Pangilinan J."/>
            <person name="Riley R."/>
            <person name="Hundley H."/>
            <person name="Na H."/>
            <person name="Barry K."/>
            <person name="Grigoriev I.V."/>
            <person name="Stajich J.E."/>
            <person name="Kennedy P.G."/>
        </authorList>
    </citation>
    <scope>NUCLEOTIDE SEQUENCE</scope>
    <source>
        <strain evidence="6">MN1</strain>
    </source>
</reference>
<sequence>MSGVPDTARGTLKVQPAPTQAVRRCKNKVWAVAFFKDGRRVVTASHDKTLRILDVRQTGEMVGGPFKGHTDRVRSVAISPDEKRIASGGDDATVIIWDTESKQMVLNPLVKHTEKVNSVCFSPDGKRVASGSHDSTVVVWDAETGAVLATLDSQHRYKTVHVWSVSFSPDGLKLASGSSDHTIRVWRTVNAECLLKINAGQWSVRSVVWSPDGNQLVSGSSDNTAKFWNSSNGEKIGQPCIGHTRWITCLAISSDNSFIATASDDSTVRLWCTKTHKQIGHVLEHAKKVHSVAISPNAELLVSGTDGGNLQLWSVRDILEQGKVEESALEDEEAQGGQLRYCSSKTQGSCDSDNEHTNDNGGHKEPSVDQDSTSDSSGSDDQDSLFDTFAIKMAVRNSGDLHIIEDLLTHEIDFDEDDNRRDTYANRSIVRARKSEWDDALQDAVKSIAIQPSLLGYISKGVALCGNKQLWDAMEAFDFAFVYSNNDPNIINLLLLIKAIALFDAGRHDEAVRRVQDLTTASQHSDPISCSVVNVSFVLDLRVFSLSTKLVSRIYACSLQ</sequence>
<dbReference type="InterPro" id="IPR055442">
    <property type="entry name" value="Beta-prop_EML-like_2nd"/>
</dbReference>
<evidence type="ECO:0000256" key="1">
    <source>
        <dbReference type="ARBA" id="ARBA00022574"/>
    </source>
</evidence>
<feature type="repeat" description="WD" evidence="3">
    <location>
        <begin position="66"/>
        <end position="107"/>
    </location>
</feature>
<proteinExistence type="predicted"/>
<keyword evidence="7" id="KW-1185">Reference proteome</keyword>
<dbReference type="InterPro" id="IPR001680">
    <property type="entry name" value="WD40_rpt"/>
</dbReference>
<evidence type="ECO:0000313" key="6">
    <source>
        <dbReference type="EMBL" id="KAG1813682.1"/>
    </source>
</evidence>
<dbReference type="InterPro" id="IPR019775">
    <property type="entry name" value="WD40_repeat_CS"/>
</dbReference>
<dbReference type="CDD" id="cd00200">
    <property type="entry name" value="WD40"/>
    <property type="match status" value="1"/>
</dbReference>
<dbReference type="AlphaFoldDB" id="A0A9P7E8A3"/>
<dbReference type="PROSITE" id="PS00678">
    <property type="entry name" value="WD_REPEATS_1"/>
    <property type="match status" value="3"/>
</dbReference>
<keyword evidence="2" id="KW-0677">Repeat</keyword>
<feature type="repeat" description="WD" evidence="3">
    <location>
        <begin position="109"/>
        <end position="150"/>
    </location>
</feature>
<keyword evidence="1 3" id="KW-0853">WD repeat</keyword>
<feature type="repeat" description="WD" evidence="3">
    <location>
        <begin position="162"/>
        <end position="196"/>
    </location>
</feature>
<feature type="repeat" description="WD" evidence="3">
    <location>
        <begin position="282"/>
        <end position="316"/>
    </location>
</feature>
<dbReference type="GeneID" id="64637139"/>
<feature type="repeat" description="WD" evidence="3">
    <location>
        <begin position="240"/>
        <end position="271"/>
    </location>
</feature>
<dbReference type="PROSITE" id="PS50082">
    <property type="entry name" value="WD_REPEATS_2"/>
    <property type="match status" value="6"/>
</dbReference>
<feature type="region of interest" description="Disordered" evidence="4">
    <location>
        <begin position="326"/>
        <end position="381"/>
    </location>
</feature>
<accession>A0A9P7E8A3</accession>
<feature type="compositionally biased region" description="Polar residues" evidence="4">
    <location>
        <begin position="341"/>
        <end position="351"/>
    </location>
</feature>
<comment type="caution">
    <text evidence="6">The sequence shown here is derived from an EMBL/GenBank/DDBJ whole genome shotgun (WGS) entry which is preliminary data.</text>
</comment>
<dbReference type="InterPro" id="IPR011990">
    <property type="entry name" value="TPR-like_helical_dom_sf"/>
</dbReference>
<gene>
    <name evidence="6" type="ORF">BJ212DRAFT_405245</name>
</gene>
<dbReference type="RefSeq" id="XP_041191443.1">
    <property type="nucleotide sequence ID" value="XM_041343123.1"/>
</dbReference>
<dbReference type="InterPro" id="IPR015943">
    <property type="entry name" value="WD40/YVTN_repeat-like_dom_sf"/>
</dbReference>
<dbReference type="Proteomes" id="UP000807769">
    <property type="component" value="Unassembled WGS sequence"/>
</dbReference>
<feature type="compositionally biased region" description="Basic and acidic residues" evidence="4">
    <location>
        <begin position="353"/>
        <end position="367"/>
    </location>
</feature>
<dbReference type="PRINTS" id="PR00320">
    <property type="entry name" value="GPROTEINBRPT"/>
</dbReference>
<dbReference type="EMBL" id="JABBWG010000023">
    <property type="protein sequence ID" value="KAG1813682.1"/>
    <property type="molecule type" value="Genomic_DNA"/>
</dbReference>
<feature type="domain" description="EML-like second beta-propeller" evidence="5">
    <location>
        <begin position="75"/>
        <end position="238"/>
    </location>
</feature>
<dbReference type="Pfam" id="PF23414">
    <property type="entry name" value="Beta-prop_EML_2"/>
    <property type="match status" value="1"/>
</dbReference>
<dbReference type="Gene3D" id="2.130.10.10">
    <property type="entry name" value="YVTN repeat-like/Quinoprotein amine dehydrogenase"/>
    <property type="match status" value="3"/>
</dbReference>
<dbReference type="Gene3D" id="1.25.40.10">
    <property type="entry name" value="Tetratricopeptide repeat domain"/>
    <property type="match status" value="1"/>
</dbReference>
<dbReference type="PANTHER" id="PTHR19879:SF9">
    <property type="entry name" value="TRANSCRIPTION INITIATION FACTOR TFIID SUBUNIT 5"/>
    <property type="match status" value="1"/>
</dbReference>
<organism evidence="6 7">
    <name type="scientific">Suillus subaureus</name>
    <dbReference type="NCBI Taxonomy" id="48587"/>
    <lineage>
        <taxon>Eukaryota</taxon>
        <taxon>Fungi</taxon>
        <taxon>Dikarya</taxon>
        <taxon>Basidiomycota</taxon>
        <taxon>Agaricomycotina</taxon>
        <taxon>Agaricomycetes</taxon>
        <taxon>Agaricomycetidae</taxon>
        <taxon>Boletales</taxon>
        <taxon>Suillineae</taxon>
        <taxon>Suillaceae</taxon>
        <taxon>Suillus</taxon>
    </lineage>
</organism>